<evidence type="ECO:0000256" key="8">
    <source>
        <dbReference type="SAM" id="Phobius"/>
    </source>
</evidence>
<keyword evidence="6 8" id="KW-1133">Transmembrane helix</keyword>
<protein>
    <submittedName>
        <fullName evidence="10">Uncharacterized protein</fullName>
    </submittedName>
</protein>
<accession>A0A915KBP7</accession>
<evidence type="ECO:0000313" key="10">
    <source>
        <dbReference type="WBParaSite" id="nRc.2.0.1.t35339-RA"/>
    </source>
</evidence>
<dbReference type="WBParaSite" id="nRc.2.0.1.t35339-RA">
    <property type="protein sequence ID" value="nRc.2.0.1.t35339-RA"/>
    <property type="gene ID" value="nRc.2.0.1.g35339"/>
</dbReference>
<evidence type="ECO:0000256" key="2">
    <source>
        <dbReference type="ARBA" id="ARBA00004282"/>
    </source>
</evidence>
<dbReference type="GO" id="GO:0016020">
    <property type="term" value="C:membrane"/>
    <property type="evidence" value="ECO:0007669"/>
    <property type="project" value="UniProtKB-SubCell"/>
</dbReference>
<dbReference type="AlphaFoldDB" id="A0A915KBP7"/>
<feature type="transmembrane region" description="Helical" evidence="8">
    <location>
        <begin position="93"/>
        <end position="116"/>
    </location>
</feature>
<proteinExistence type="inferred from homology"/>
<evidence type="ECO:0000256" key="1">
    <source>
        <dbReference type="ARBA" id="ARBA00004141"/>
    </source>
</evidence>
<dbReference type="InterPro" id="IPR015664">
    <property type="entry name" value="P53_induced"/>
</dbReference>
<dbReference type="Proteomes" id="UP000887565">
    <property type="component" value="Unplaced"/>
</dbReference>
<sequence length="179" mass="19855">MAGAELDDARTATPRCRREITGAETQTNVVLIQSTEKHVPSSIFGAVVWAPASSALDYFGTTSFGASPLYDNKIQYIQVRVFGCGFAYIKATAVLLIIGTILIILALFATGFGLATSRANRKYRAYRVAVYLTLVAAILKFVALIVFPVCFYSEIKEWAVPSWDFDWNQHDVEENHILH</sequence>
<evidence type="ECO:0000256" key="7">
    <source>
        <dbReference type="ARBA" id="ARBA00023136"/>
    </source>
</evidence>
<evidence type="ECO:0000313" key="9">
    <source>
        <dbReference type="Proteomes" id="UP000887565"/>
    </source>
</evidence>
<dbReference type="Gene3D" id="1.20.140.150">
    <property type="match status" value="1"/>
</dbReference>
<evidence type="ECO:0000256" key="4">
    <source>
        <dbReference type="ARBA" id="ARBA00022692"/>
    </source>
</evidence>
<keyword evidence="9" id="KW-1185">Reference proteome</keyword>
<name>A0A915KBP7_ROMCU</name>
<keyword evidence="5" id="KW-0965">Cell junction</keyword>
<evidence type="ECO:0000256" key="3">
    <source>
        <dbReference type="ARBA" id="ARBA00008691"/>
    </source>
</evidence>
<dbReference type="PANTHER" id="PTHR14399:SF5">
    <property type="entry name" value="CELL JUNCTION PROTEIN VAB-9"/>
    <property type="match status" value="1"/>
</dbReference>
<keyword evidence="4 8" id="KW-0812">Transmembrane</keyword>
<organism evidence="9 10">
    <name type="scientific">Romanomermis culicivorax</name>
    <name type="common">Nematode worm</name>
    <dbReference type="NCBI Taxonomy" id="13658"/>
    <lineage>
        <taxon>Eukaryota</taxon>
        <taxon>Metazoa</taxon>
        <taxon>Ecdysozoa</taxon>
        <taxon>Nematoda</taxon>
        <taxon>Enoplea</taxon>
        <taxon>Dorylaimia</taxon>
        <taxon>Mermithida</taxon>
        <taxon>Mermithoidea</taxon>
        <taxon>Mermithidae</taxon>
        <taxon>Romanomermis</taxon>
    </lineage>
</organism>
<dbReference type="PANTHER" id="PTHR14399">
    <property type="entry name" value="P53-INDUCED PROTEIN RELATED"/>
    <property type="match status" value="1"/>
</dbReference>
<reference evidence="10" key="1">
    <citation type="submission" date="2022-11" db="UniProtKB">
        <authorList>
            <consortium name="WormBaseParasite"/>
        </authorList>
    </citation>
    <scope>IDENTIFICATION</scope>
</reference>
<feature type="transmembrane region" description="Helical" evidence="8">
    <location>
        <begin position="128"/>
        <end position="147"/>
    </location>
</feature>
<comment type="subcellular location">
    <subcellularLocation>
        <location evidence="2">Cell junction</location>
    </subcellularLocation>
    <subcellularLocation>
        <location evidence="1">Membrane</location>
        <topology evidence="1">Multi-pass membrane protein</topology>
    </subcellularLocation>
</comment>
<keyword evidence="7 8" id="KW-0472">Membrane</keyword>
<evidence type="ECO:0000256" key="6">
    <source>
        <dbReference type="ARBA" id="ARBA00022989"/>
    </source>
</evidence>
<evidence type="ECO:0000256" key="5">
    <source>
        <dbReference type="ARBA" id="ARBA00022949"/>
    </source>
</evidence>
<dbReference type="GO" id="GO:0098609">
    <property type="term" value="P:cell-cell adhesion"/>
    <property type="evidence" value="ECO:0007669"/>
    <property type="project" value="TreeGrafter"/>
</dbReference>
<dbReference type="GO" id="GO:0005911">
    <property type="term" value="C:cell-cell junction"/>
    <property type="evidence" value="ECO:0007669"/>
    <property type="project" value="TreeGrafter"/>
</dbReference>
<comment type="similarity">
    <text evidence="3">Belongs to the TMEM47 family.</text>
</comment>